<dbReference type="Proteomes" id="UP000254869">
    <property type="component" value="Unassembled WGS sequence"/>
</dbReference>
<accession>A0A370HTX3</accession>
<dbReference type="STRING" id="1210086.GCA_001613105_06520"/>
<dbReference type="AlphaFoldDB" id="A0A370HTX3"/>
<evidence type="ECO:0000256" key="1">
    <source>
        <dbReference type="SAM" id="Phobius"/>
    </source>
</evidence>
<reference evidence="2 3" key="1">
    <citation type="submission" date="2018-07" db="EMBL/GenBank/DDBJ databases">
        <title>Genomic Encyclopedia of Type Strains, Phase IV (KMG-IV): sequencing the most valuable type-strain genomes for metagenomic binning, comparative biology and taxonomic classification.</title>
        <authorList>
            <person name="Goeker M."/>
        </authorList>
    </citation>
    <scope>NUCLEOTIDE SEQUENCE [LARGE SCALE GENOMIC DNA]</scope>
    <source>
        <strain evidence="2 3">DSM 44290</strain>
    </source>
</reference>
<feature type="transmembrane region" description="Helical" evidence="1">
    <location>
        <begin position="42"/>
        <end position="65"/>
    </location>
</feature>
<organism evidence="2 3">
    <name type="scientific">Nocardia pseudobrasiliensis</name>
    <dbReference type="NCBI Taxonomy" id="45979"/>
    <lineage>
        <taxon>Bacteria</taxon>
        <taxon>Bacillati</taxon>
        <taxon>Actinomycetota</taxon>
        <taxon>Actinomycetes</taxon>
        <taxon>Mycobacteriales</taxon>
        <taxon>Nocardiaceae</taxon>
        <taxon>Nocardia</taxon>
    </lineage>
</organism>
<feature type="transmembrane region" description="Helical" evidence="1">
    <location>
        <begin position="111"/>
        <end position="133"/>
    </location>
</feature>
<evidence type="ECO:0000313" key="3">
    <source>
        <dbReference type="Proteomes" id="UP000254869"/>
    </source>
</evidence>
<proteinExistence type="predicted"/>
<feature type="transmembrane region" description="Helical" evidence="1">
    <location>
        <begin position="145"/>
        <end position="171"/>
    </location>
</feature>
<dbReference type="RefSeq" id="WP_068005873.1">
    <property type="nucleotide sequence ID" value="NZ_QQBC01000014.1"/>
</dbReference>
<sequence>MTYASTGLLDRYQSYRLRRWEAQGRRTAGMLPSWRTRERRRVLVVVVAAAIGTLFLTGLLCAFDLRWAPLIWAPATVIFMPAWAMLRIAAERLDNAPTQALDEMQIEQRDAARSIGLAITQSFTVIPVFYLILSGAFFPDSNAFHTAYAGGAMALAALLAGGCTPGMILAWTRPDPDPEP</sequence>
<keyword evidence="1" id="KW-0812">Transmembrane</keyword>
<feature type="transmembrane region" description="Helical" evidence="1">
    <location>
        <begin position="71"/>
        <end position="90"/>
    </location>
</feature>
<dbReference type="EMBL" id="QQBC01000014">
    <property type="protein sequence ID" value="RDI61401.1"/>
    <property type="molecule type" value="Genomic_DNA"/>
</dbReference>
<keyword evidence="3" id="KW-1185">Reference proteome</keyword>
<name>A0A370HTX3_9NOCA</name>
<keyword evidence="1" id="KW-0472">Membrane</keyword>
<keyword evidence="1" id="KW-1133">Transmembrane helix</keyword>
<comment type="caution">
    <text evidence="2">The sequence shown here is derived from an EMBL/GenBank/DDBJ whole genome shotgun (WGS) entry which is preliminary data.</text>
</comment>
<gene>
    <name evidence="2" type="ORF">DFR76_114126</name>
</gene>
<protein>
    <submittedName>
        <fullName evidence="2">Uncharacterized protein</fullName>
    </submittedName>
</protein>
<evidence type="ECO:0000313" key="2">
    <source>
        <dbReference type="EMBL" id="RDI61401.1"/>
    </source>
</evidence>